<keyword evidence="2" id="KW-0813">Transport</keyword>
<dbReference type="FunFam" id="3.30.430.20:FF:000001">
    <property type="entry name" value="cysteine-rich repeat secretory protein 3"/>
    <property type="match status" value="1"/>
</dbReference>
<evidence type="ECO:0000256" key="13">
    <source>
        <dbReference type="ARBA" id="ARBA00038393"/>
    </source>
</evidence>
<evidence type="ECO:0000256" key="4">
    <source>
        <dbReference type="ARBA" id="ARBA00022581"/>
    </source>
</evidence>
<dbReference type="InterPro" id="IPR038408">
    <property type="entry name" value="GNK2_sf"/>
</dbReference>
<feature type="domain" description="Gnk2-homologous" evidence="15">
    <location>
        <begin position="131"/>
        <end position="234"/>
    </location>
</feature>
<keyword evidence="7" id="KW-0677">Repeat</keyword>
<keyword evidence="9" id="KW-1133">Transmembrane helix</keyword>
<keyword evidence="4" id="KW-0945">Host-virus interaction</keyword>
<sequence>MKALSFFFPLITIFCALPSPSMSATESLVYGGCSQFKYSPGSAYESGVNSLFTSIVNSANSSPYSNFTMTGQTPEDTVCGLFQCRGDLNPSACFSCVSQAVNQLGTFCMKSTGGALQLEGCLVKYDNSTFLGVEDKTMLLKKCGPLVGYDADLMTRGEAVLGYISADDGTYKPYRFSGSGNIQAEAQCVQDLDQGECQDCMKDAIGQLKSYCGGAKWGDMYLAKCYARFWEGSADPSGSGYGKRLRRGQWLLLGENIHKATVQVLEGRGKGKERKGHSLTLI</sequence>
<comment type="caution">
    <text evidence="16">The sequence shown here is derived from an EMBL/GenBank/DDBJ whole genome shotgun (WGS) entry which is preliminary data.</text>
</comment>
<evidence type="ECO:0000256" key="5">
    <source>
        <dbReference type="ARBA" id="ARBA00022692"/>
    </source>
</evidence>
<dbReference type="Proteomes" id="UP001346149">
    <property type="component" value="Unassembled WGS sequence"/>
</dbReference>
<dbReference type="GO" id="GO:0042742">
    <property type="term" value="P:defense response to bacterium"/>
    <property type="evidence" value="ECO:0007669"/>
    <property type="project" value="TreeGrafter"/>
</dbReference>
<reference evidence="16 17" key="1">
    <citation type="journal article" date="2023" name="Hortic Res">
        <title>Pangenome of water caltrop reveals structural variations and asymmetric subgenome divergence after allopolyploidization.</title>
        <authorList>
            <person name="Zhang X."/>
            <person name="Chen Y."/>
            <person name="Wang L."/>
            <person name="Yuan Y."/>
            <person name="Fang M."/>
            <person name="Shi L."/>
            <person name="Lu R."/>
            <person name="Comes H.P."/>
            <person name="Ma Y."/>
            <person name="Chen Y."/>
            <person name="Huang G."/>
            <person name="Zhou Y."/>
            <person name="Zheng Z."/>
            <person name="Qiu Y."/>
        </authorList>
    </citation>
    <scope>NUCLEOTIDE SEQUENCE [LARGE SCALE GENOMIC DNA]</scope>
    <source>
        <strain evidence="16">F231</strain>
    </source>
</reference>
<dbReference type="PANTHER" id="PTHR32080:SF59">
    <property type="entry name" value="PLASMODESMATA-LOCATED PROTEIN 5"/>
    <property type="match status" value="1"/>
</dbReference>
<dbReference type="EMBL" id="JAXQNO010000013">
    <property type="protein sequence ID" value="KAK4785906.1"/>
    <property type="molecule type" value="Genomic_DNA"/>
</dbReference>
<keyword evidence="8" id="KW-0965">Cell junction</keyword>
<dbReference type="Gene3D" id="3.30.430.20">
    <property type="entry name" value="Gnk2 domain, C-X8-C-X2-C motif"/>
    <property type="match status" value="2"/>
</dbReference>
<dbReference type="CDD" id="cd23509">
    <property type="entry name" value="Gnk2-like"/>
    <property type="match status" value="2"/>
</dbReference>
<dbReference type="InterPro" id="IPR051378">
    <property type="entry name" value="Cell2Cell_Antifungal"/>
</dbReference>
<keyword evidence="11" id="KW-1015">Disulfide bond</keyword>
<evidence type="ECO:0000259" key="15">
    <source>
        <dbReference type="PROSITE" id="PS51473"/>
    </source>
</evidence>
<evidence type="ECO:0000256" key="8">
    <source>
        <dbReference type="ARBA" id="ARBA00022949"/>
    </source>
</evidence>
<evidence type="ECO:0000256" key="9">
    <source>
        <dbReference type="ARBA" id="ARBA00022989"/>
    </source>
</evidence>
<evidence type="ECO:0000256" key="12">
    <source>
        <dbReference type="ARBA" id="ARBA00024184"/>
    </source>
</evidence>
<keyword evidence="3" id="KW-1003">Cell membrane</keyword>
<dbReference type="AlphaFoldDB" id="A0AAN7LG74"/>
<keyword evidence="17" id="KW-1185">Reference proteome</keyword>
<dbReference type="GO" id="GO:0009506">
    <property type="term" value="C:plasmodesma"/>
    <property type="evidence" value="ECO:0007669"/>
    <property type="project" value="UniProtKB-SubCell"/>
</dbReference>
<keyword evidence="6 14" id="KW-0732">Signal</keyword>
<accession>A0AAN7LG74</accession>
<gene>
    <name evidence="16" type="ORF">SAY86_002595</name>
</gene>
<dbReference type="PANTHER" id="PTHR32080">
    <property type="entry name" value="ANTIFUNGAL PROTEIN GINKBILOBIN-2-LIKE"/>
    <property type="match status" value="1"/>
</dbReference>
<organism evidence="16 17">
    <name type="scientific">Trapa natans</name>
    <name type="common">Water chestnut</name>
    <dbReference type="NCBI Taxonomy" id="22666"/>
    <lineage>
        <taxon>Eukaryota</taxon>
        <taxon>Viridiplantae</taxon>
        <taxon>Streptophyta</taxon>
        <taxon>Embryophyta</taxon>
        <taxon>Tracheophyta</taxon>
        <taxon>Spermatophyta</taxon>
        <taxon>Magnoliopsida</taxon>
        <taxon>eudicotyledons</taxon>
        <taxon>Gunneridae</taxon>
        <taxon>Pentapetalae</taxon>
        <taxon>rosids</taxon>
        <taxon>malvids</taxon>
        <taxon>Myrtales</taxon>
        <taxon>Lythraceae</taxon>
        <taxon>Trapa</taxon>
    </lineage>
</organism>
<keyword evidence="5" id="KW-0812">Transmembrane</keyword>
<dbReference type="InterPro" id="IPR002902">
    <property type="entry name" value="GNK2"/>
</dbReference>
<comment type="subcellular location">
    <subcellularLocation>
        <location evidence="12">Cell junction</location>
        <location evidence="12">Plasmodesma</location>
    </subcellularLocation>
    <subcellularLocation>
        <location evidence="1">Cell membrane</location>
        <topology evidence="1">Single-pass type I membrane protein</topology>
    </subcellularLocation>
</comment>
<evidence type="ECO:0000256" key="6">
    <source>
        <dbReference type="ARBA" id="ARBA00022729"/>
    </source>
</evidence>
<dbReference type="PROSITE" id="PS51473">
    <property type="entry name" value="GNK2"/>
    <property type="match status" value="2"/>
</dbReference>
<feature type="domain" description="Gnk2-homologous" evidence="15">
    <location>
        <begin position="26"/>
        <end position="130"/>
    </location>
</feature>
<evidence type="ECO:0000313" key="16">
    <source>
        <dbReference type="EMBL" id="KAK4785906.1"/>
    </source>
</evidence>
<feature type="chain" id="PRO_5042837262" description="Gnk2-homologous domain-containing protein" evidence="14">
    <location>
        <begin position="24"/>
        <end position="282"/>
    </location>
</feature>
<keyword evidence="10" id="KW-0472">Membrane</keyword>
<evidence type="ECO:0000256" key="14">
    <source>
        <dbReference type="SAM" id="SignalP"/>
    </source>
</evidence>
<evidence type="ECO:0000313" key="17">
    <source>
        <dbReference type="Proteomes" id="UP001346149"/>
    </source>
</evidence>
<dbReference type="Pfam" id="PF01657">
    <property type="entry name" value="Stress-antifung"/>
    <property type="match status" value="2"/>
</dbReference>
<dbReference type="GO" id="GO:0005886">
    <property type="term" value="C:plasma membrane"/>
    <property type="evidence" value="ECO:0007669"/>
    <property type="project" value="UniProtKB-SubCell"/>
</dbReference>
<feature type="signal peptide" evidence="14">
    <location>
        <begin position="1"/>
        <end position="23"/>
    </location>
</feature>
<proteinExistence type="inferred from homology"/>
<evidence type="ECO:0000256" key="1">
    <source>
        <dbReference type="ARBA" id="ARBA00004251"/>
    </source>
</evidence>
<evidence type="ECO:0000256" key="11">
    <source>
        <dbReference type="ARBA" id="ARBA00023157"/>
    </source>
</evidence>
<protein>
    <recommendedName>
        <fullName evidence="15">Gnk2-homologous domain-containing protein</fullName>
    </recommendedName>
</protein>
<comment type="similarity">
    <text evidence="13">Belongs to the cysteine-rich repeat secretory protein family. Plasmodesmata-located proteins (PDLD) subfamily.</text>
</comment>
<evidence type="ECO:0000256" key="10">
    <source>
        <dbReference type="ARBA" id="ARBA00023136"/>
    </source>
</evidence>
<evidence type="ECO:0000256" key="2">
    <source>
        <dbReference type="ARBA" id="ARBA00022448"/>
    </source>
</evidence>
<name>A0AAN7LG74_TRANT</name>
<evidence type="ECO:0000256" key="3">
    <source>
        <dbReference type="ARBA" id="ARBA00022475"/>
    </source>
</evidence>
<evidence type="ECO:0000256" key="7">
    <source>
        <dbReference type="ARBA" id="ARBA00022737"/>
    </source>
</evidence>